<name>A0A6J8CYZ6_MYTCO</name>
<organism evidence="1 2">
    <name type="scientific">Mytilus coruscus</name>
    <name type="common">Sea mussel</name>
    <dbReference type="NCBI Taxonomy" id="42192"/>
    <lineage>
        <taxon>Eukaryota</taxon>
        <taxon>Metazoa</taxon>
        <taxon>Spiralia</taxon>
        <taxon>Lophotrochozoa</taxon>
        <taxon>Mollusca</taxon>
        <taxon>Bivalvia</taxon>
        <taxon>Autobranchia</taxon>
        <taxon>Pteriomorphia</taxon>
        <taxon>Mytilida</taxon>
        <taxon>Mytiloidea</taxon>
        <taxon>Mytilidae</taxon>
        <taxon>Mytilinae</taxon>
        <taxon>Mytilus</taxon>
    </lineage>
</organism>
<evidence type="ECO:0000313" key="1">
    <source>
        <dbReference type="EMBL" id="CAC5401783.1"/>
    </source>
</evidence>
<gene>
    <name evidence="1" type="ORF">MCOR_35837</name>
</gene>
<keyword evidence="2" id="KW-1185">Reference proteome</keyword>
<reference evidence="1 2" key="1">
    <citation type="submission" date="2020-06" db="EMBL/GenBank/DDBJ databases">
        <authorList>
            <person name="Li R."/>
            <person name="Bekaert M."/>
        </authorList>
    </citation>
    <scope>NUCLEOTIDE SEQUENCE [LARGE SCALE GENOMIC DNA]</scope>
    <source>
        <strain evidence="2">wild</strain>
    </source>
</reference>
<evidence type="ECO:0000313" key="2">
    <source>
        <dbReference type="Proteomes" id="UP000507470"/>
    </source>
</evidence>
<dbReference type="EMBL" id="CACVKT020006464">
    <property type="protein sequence ID" value="CAC5401783.1"/>
    <property type="molecule type" value="Genomic_DNA"/>
</dbReference>
<proteinExistence type="predicted"/>
<dbReference type="Proteomes" id="UP000507470">
    <property type="component" value="Unassembled WGS sequence"/>
</dbReference>
<accession>A0A6J8CYZ6</accession>
<sequence>MIRPLSTICSQYALLSWTVRLDQNCPLLIVMLHVTLKDRKAYKALYKPESLGQCGTSFHLKTVLRRTNANGNVKSNYKAHEELLLLIVKALVHIAADDITNSTEQNRDTVLSHIFSKIYGLRCSNDDFIHNYYCNLITWGMQIINMNDTAKEGDTERLMLNMKENAVLLLKLNHEQVLYRMCKHHPSSKLYVIASHKNKST</sequence>
<protein>
    <submittedName>
        <fullName evidence="1">Uncharacterized protein</fullName>
    </submittedName>
</protein>
<dbReference type="OrthoDB" id="5984493at2759"/>
<dbReference type="AlphaFoldDB" id="A0A6J8CYZ6"/>